<protein>
    <submittedName>
        <fullName evidence="2">Uncharacterized protein</fullName>
    </submittedName>
</protein>
<dbReference type="Proteomes" id="UP000887116">
    <property type="component" value="Unassembled WGS sequence"/>
</dbReference>
<gene>
    <name evidence="1" type="ORF">TNCT_308621</name>
    <name evidence="2" type="ORF">TNCT_546811</name>
</gene>
<comment type="caution">
    <text evidence="2">The sequence shown here is derived from an EMBL/GenBank/DDBJ whole genome shotgun (WGS) entry which is preliminary data.</text>
</comment>
<name>A0A8X6GWT8_TRICU</name>
<dbReference type="EMBL" id="BMAO01030004">
    <property type="protein sequence ID" value="GFQ65070.1"/>
    <property type="molecule type" value="Genomic_DNA"/>
</dbReference>
<organism evidence="2 3">
    <name type="scientific">Trichonephila clavata</name>
    <name type="common">Joro spider</name>
    <name type="synonym">Nephila clavata</name>
    <dbReference type="NCBI Taxonomy" id="2740835"/>
    <lineage>
        <taxon>Eukaryota</taxon>
        <taxon>Metazoa</taxon>
        <taxon>Ecdysozoa</taxon>
        <taxon>Arthropoda</taxon>
        <taxon>Chelicerata</taxon>
        <taxon>Arachnida</taxon>
        <taxon>Araneae</taxon>
        <taxon>Araneomorphae</taxon>
        <taxon>Entelegynae</taxon>
        <taxon>Araneoidea</taxon>
        <taxon>Nephilidae</taxon>
        <taxon>Trichonephila</taxon>
    </lineage>
</organism>
<proteinExistence type="predicted"/>
<reference evidence="2" key="1">
    <citation type="submission" date="2020-07" db="EMBL/GenBank/DDBJ databases">
        <title>Multicomponent nature underlies the extraordinary mechanical properties of spider dragline silk.</title>
        <authorList>
            <person name="Kono N."/>
            <person name="Nakamura H."/>
            <person name="Mori M."/>
            <person name="Yoshida Y."/>
            <person name="Ohtoshi R."/>
            <person name="Malay A.D."/>
            <person name="Moran D.A.P."/>
            <person name="Tomita M."/>
            <person name="Numata K."/>
            <person name="Arakawa K."/>
        </authorList>
    </citation>
    <scope>NUCLEOTIDE SEQUENCE</scope>
</reference>
<dbReference type="AlphaFoldDB" id="A0A8X6GWT8"/>
<keyword evidence="3" id="KW-1185">Reference proteome</keyword>
<evidence type="ECO:0000313" key="3">
    <source>
        <dbReference type="Proteomes" id="UP000887116"/>
    </source>
</evidence>
<evidence type="ECO:0000313" key="2">
    <source>
        <dbReference type="EMBL" id="GFR12763.1"/>
    </source>
</evidence>
<accession>A0A8X6GWT8</accession>
<evidence type="ECO:0000313" key="1">
    <source>
        <dbReference type="EMBL" id="GFQ65070.1"/>
    </source>
</evidence>
<dbReference type="EMBL" id="BMAO01036729">
    <property type="protein sequence ID" value="GFR12763.1"/>
    <property type="molecule type" value="Genomic_DNA"/>
</dbReference>
<sequence>MEYCHPPLFIPDLGRSDNHLFSELQKHAFQYRRSSERSVYKLHLHMMEKFYDSIVKMIPTMQECIDTCISTATMSKNKGKSKSSNNALFNVSK</sequence>